<evidence type="ECO:0000256" key="13">
    <source>
        <dbReference type="SAM" id="MobiDB-lite"/>
    </source>
</evidence>
<keyword evidence="10" id="KW-0479">Metal-binding</keyword>
<dbReference type="EMBL" id="JAQMWT010000389">
    <property type="protein sequence ID" value="KAJ8602181.1"/>
    <property type="molecule type" value="Genomic_DNA"/>
</dbReference>
<dbReference type="Gene3D" id="1.10.560.10">
    <property type="entry name" value="GroEL-like equatorial domain"/>
    <property type="match status" value="1"/>
</dbReference>
<dbReference type="SMART" id="SM00290">
    <property type="entry name" value="ZnF_UBP"/>
    <property type="match status" value="1"/>
</dbReference>
<feature type="domain" description="RING-type" evidence="14">
    <location>
        <begin position="641"/>
        <end position="678"/>
    </location>
</feature>
<evidence type="ECO:0000256" key="7">
    <source>
        <dbReference type="ARBA" id="ARBA00023186"/>
    </source>
</evidence>
<dbReference type="CDD" id="cd16457">
    <property type="entry name" value="RING-H2_BRAP2"/>
    <property type="match status" value="1"/>
</dbReference>
<keyword evidence="7 11" id="KW-0143">Chaperone</keyword>
<dbReference type="GO" id="GO:0005524">
    <property type="term" value="F:ATP binding"/>
    <property type="evidence" value="ECO:0007669"/>
    <property type="project" value="UniProtKB-KW"/>
</dbReference>
<dbReference type="NCBIfam" id="TIGR02345">
    <property type="entry name" value="chap_CCT_eta"/>
    <property type="match status" value="1"/>
</dbReference>
<dbReference type="InterPro" id="IPR001841">
    <property type="entry name" value="Znf_RING"/>
</dbReference>
<dbReference type="Gene3D" id="3.30.260.10">
    <property type="entry name" value="TCP-1-like chaperonin intermediate domain"/>
    <property type="match status" value="1"/>
</dbReference>
<dbReference type="PROSITE" id="PS50271">
    <property type="entry name" value="ZF_UBP"/>
    <property type="match status" value="1"/>
</dbReference>
<evidence type="ECO:0000256" key="5">
    <source>
        <dbReference type="ARBA" id="ARBA00022741"/>
    </source>
</evidence>
<feature type="coiled-coil region" evidence="12">
    <location>
        <begin position="838"/>
        <end position="947"/>
    </location>
</feature>
<dbReference type="Gene3D" id="3.50.7.10">
    <property type="entry name" value="GroEL"/>
    <property type="match status" value="1"/>
</dbReference>
<keyword evidence="4" id="KW-0963">Cytoplasm</keyword>
<dbReference type="Pfam" id="PF02148">
    <property type="entry name" value="zf-UBP"/>
    <property type="match status" value="1"/>
</dbReference>
<keyword evidence="10" id="KW-0862">Zinc</keyword>
<feature type="domain" description="UBP-type" evidence="15">
    <location>
        <begin position="675"/>
        <end position="768"/>
    </location>
</feature>
<reference evidence="16" key="1">
    <citation type="submission" date="2023-01" db="EMBL/GenBank/DDBJ databases">
        <title>Metagenome sequencing of chrysophaentin producing Chrysophaeum taylorii.</title>
        <authorList>
            <person name="Davison J."/>
            <person name="Bewley C."/>
        </authorList>
    </citation>
    <scope>NUCLEOTIDE SEQUENCE</scope>
    <source>
        <strain evidence="16">NIES-1699</strain>
    </source>
</reference>
<dbReference type="FunFam" id="3.50.7.10:FF:000006">
    <property type="entry name" value="T-complex protein 1 subunit eta"/>
    <property type="match status" value="1"/>
</dbReference>
<organism evidence="16 17">
    <name type="scientific">Chrysophaeum taylorii</name>
    <dbReference type="NCBI Taxonomy" id="2483200"/>
    <lineage>
        <taxon>Eukaryota</taxon>
        <taxon>Sar</taxon>
        <taxon>Stramenopiles</taxon>
        <taxon>Ochrophyta</taxon>
        <taxon>Pelagophyceae</taxon>
        <taxon>Pelagomonadales</taxon>
        <taxon>Pelagomonadaceae</taxon>
        <taxon>Chrysophaeum</taxon>
    </lineage>
</organism>
<dbReference type="GO" id="GO:0005832">
    <property type="term" value="C:chaperonin-containing T-complex"/>
    <property type="evidence" value="ECO:0007669"/>
    <property type="project" value="UniProtKB-ARBA"/>
</dbReference>
<dbReference type="NCBIfam" id="NF041082">
    <property type="entry name" value="thermosome_alpha"/>
    <property type="match status" value="1"/>
</dbReference>
<dbReference type="SUPFAM" id="SSF52029">
    <property type="entry name" value="GroEL apical domain-like"/>
    <property type="match status" value="1"/>
</dbReference>
<dbReference type="InterPro" id="IPR013083">
    <property type="entry name" value="Znf_RING/FYVE/PHD"/>
</dbReference>
<comment type="subcellular location">
    <subcellularLocation>
        <location evidence="1">Cytoplasm</location>
    </subcellularLocation>
</comment>
<dbReference type="PROSITE" id="PS00995">
    <property type="entry name" value="TCP1_3"/>
    <property type="match status" value="1"/>
</dbReference>
<protein>
    <recommendedName>
        <fullName evidence="9">CCT-eta</fullName>
    </recommendedName>
</protein>
<dbReference type="InterPro" id="IPR001607">
    <property type="entry name" value="Znf_UBP"/>
</dbReference>
<proteinExistence type="inferred from homology"/>
<dbReference type="InterPro" id="IPR027413">
    <property type="entry name" value="GROEL-like_equatorial_sf"/>
</dbReference>
<dbReference type="Gene3D" id="3.30.40.10">
    <property type="entry name" value="Zinc/RING finger domain, C3HC4 (zinc finger)"/>
    <property type="match status" value="2"/>
</dbReference>
<keyword evidence="5 11" id="KW-0547">Nucleotide-binding</keyword>
<dbReference type="PANTHER" id="PTHR11353">
    <property type="entry name" value="CHAPERONIN"/>
    <property type="match status" value="1"/>
</dbReference>
<evidence type="ECO:0000256" key="10">
    <source>
        <dbReference type="PROSITE-ProRule" id="PRU00502"/>
    </source>
</evidence>
<keyword evidence="10" id="KW-0863">Zinc-finger</keyword>
<dbReference type="InterPro" id="IPR027410">
    <property type="entry name" value="TCP-1-like_intermed_sf"/>
</dbReference>
<keyword evidence="17" id="KW-1185">Reference proteome</keyword>
<comment type="caution">
    <text evidence="16">The sequence shown here is derived from an EMBL/GenBank/DDBJ whole genome shotgun (WGS) entry which is preliminary data.</text>
</comment>
<evidence type="ECO:0000256" key="4">
    <source>
        <dbReference type="ARBA" id="ARBA00022490"/>
    </source>
</evidence>
<dbReference type="InterPro" id="IPR002194">
    <property type="entry name" value="Chaperonin_TCP-1_CS"/>
</dbReference>
<keyword evidence="12" id="KW-0175">Coiled coil</keyword>
<comment type="function">
    <text evidence="8">Molecular chaperone; assists the folding of proteins upon ATP hydrolysis. Known to play a role, in vitro, in the folding of actin and tubulin.</text>
</comment>
<dbReference type="InterPro" id="IPR027409">
    <property type="entry name" value="GroEL-like_apical_dom_sf"/>
</dbReference>
<evidence type="ECO:0000256" key="6">
    <source>
        <dbReference type="ARBA" id="ARBA00022840"/>
    </source>
</evidence>
<evidence type="ECO:0000256" key="12">
    <source>
        <dbReference type="SAM" id="Coils"/>
    </source>
</evidence>
<gene>
    <name evidence="16" type="ORF">CTAYLR_003512</name>
</gene>
<name>A0AAD7UC21_9STRA</name>
<evidence type="ECO:0000256" key="8">
    <source>
        <dbReference type="ARBA" id="ARBA00024677"/>
    </source>
</evidence>
<dbReference type="SUPFAM" id="SSF57850">
    <property type="entry name" value="RING/U-box"/>
    <property type="match status" value="2"/>
</dbReference>
<dbReference type="PROSITE" id="PS00750">
    <property type="entry name" value="TCP1_1"/>
    <property type="match status" value="1"/>
</dbReference>
<dbReference type="InterPro" id="IPR012720">
    <property type="entry name" value="Chap_CCT_eta"/>
</dbReference>
<accession>A0AAD7UC21</accession>
<dbReference type="Pfam" id="PF07576">
    <property type="entry name" value="BRAP2"/>
    <property type="match status" value="1"/>
</dbReference>
<evidence type="ECO:0000256" key="9">
    <source>
        <dbReference type="ARBA" id="ARBA00032221"/>
    </source>
</evidence>
<dbReference type="Pfam" id="PF13639">
    <property type="entry name" value="zf-RING_2"/>
    <property type="match status" value="1"/>
</dbReference>
<dbReference type="Pfam" id="PF00118">
    <property type="entry name" value="Cpn60_TCP1"/>
    <property type="match status" value="1"/>
</dbReference>
<sequence length="951" mass="105288">MRTAHGMQPGIILLREGTDSSQGKAQLISNINACAAVADAVRTTLGPRGMDKLLYDGKKVTISNDGATIMKLLDIAHPAAKVLAEISTSQDAEVGDGTTSVVLLAGEILARVKPFVEDGLHPRTIARGVRKAASLAVARLHEISVALPEERKRLEVLAATALNSKLIANHKSLFAPMVVDAILALDTWDLSLVGVKKVPGGSVSDSFFVDGVAFKKTFSYAGFEQQPKFFENPKALLLNVELELKSEKENAEVRITDPDDYQSIVDAEWRIIYEKLEKCIESGAEVVLSKLPIGDLATQYFADRGVFCAGRVTYDDMERVSRATGGRVQTSVLDLNPSILGSCANFEERQVGGERYNVFTGCPKAKTATIVLRGGSEQFIEESHRSIHDALMIAKRGLEHSKVVGGGGAVEMKLSRHLREYALKIAGKDQLVISAVAQALEIIPRQLALNAGFDATDVLNALRKKHADAQHTWFGVDCYVEGVVDTLQAEIWEPALNKANALFAASEAATLILQIDETKTASRDMLSFEAAPVPSAVSEVVAMLGVPFRFVLSDLIGLLEPFQRSITRVRVSRSIDATNTAIVLLTTRCVEAAKEVYATLHGRAFNSFEPDVCELAFVEAIEWETAAASDPPEEEGDDRRCVVCLEPLEDQLFTTACDHTFHTHCLAKWRDAPCPVCRYDQVGSQAELASCCDVCNVAVDESPLWVCLLCGHCGCEREHALAHYESTKHAYALDVQTRYVWDFAGEGFVHRLALQKTDEGILQDSAVPVGFVDEEEDGRRRRRRRRLDSDDDDDDDDDDDEDSAAVRRRQWMRASTAARDADHRKLEGMAVEFNELLRSQLARQREIYESRLNALRAENDEKIRAEIVAMKRDIRAGEAKRAKLNKELAKLREELDFTNEVNKSLEQDLHEWQRQSKEADEELKRVEAEGEAECRVLEEEIARLMARLDEV</sequence>
<dbReference type="InterPro" id="IPR011422">
    <property type="entry name" value="BRAP2/ETP1_RRM"/>
</dbReference>
<dbReference type="SMART" id="SM00184">
    <property type="entry name" value="RING"/>
    <property type="match status" value="1"/>
</dbReference>
<evidence type="ECO:0000313" key="17">
    <source>
        <dbReference type="Proteomes" id="UP001230188"/>
    </source>
</evidence>
<evidence type="ECO:0000313" key="16">
    <source>
        <dbReference type="EMBL" id="KAJ8602181.1"/>
    </source>
</evidence>
<dbReference type="NCBIfam" id="NF041083">
    <property type="entry name" value="thermosome_beta"/>
    <property type="match status" value="1"/>
</dbReference>
<evidence type="ECO:0000259" key="14">
    <source>
        <dbReference type="PROSITE" id="PS50089"/>
    </source>
</evidence>
<dbReference type="Proteomes" id="UP001230188">
    <property type="component" value="Unassembled WGS sequence"/>
</dbReference>
<dbReference type="GO" id="GO:0008270">
    <property type="term" value="F:zinc ion binding"/>
    <property type="evidence" value="ECO:0007669"/>
    <property type="project" value="UniProtKB-KW"/>
</dbReference>
<dbReference type="PRINTS" id="PR00304">
    <property type="entry name" value="TCOMPLEXTCP1"/>
</dbReference>
<dbReference type="InterPro" id="IPR017998">
    <property type="entry name" value="Chaperone_TCP-1"/>
</dbReference>
<dbReference type="GO" id="GO:0051082">
    <property type="term" value="F:unfolded protein binding"/>
    <property type="evidence" value="ECO:0007669"/>
    <property type="project" value="InterPro"/>
</dbReference>
<keyword evidence="6 11" id="KW-0067">ATP-binding</keyword>
<dbReference type="PROSITE" id="PS00751">
    <property type="entry name" value="TCP1_2"/>
    <property type="match status" value="1"/>
</dbReference>
<dbReference type="InterPro" id="IPR002423">
    <property type="entry name" value="Cpn60/GroEL/TCP-1"/>
</dbReference>
<feature type="compositionally biased region" description="Acidic residues" evidence="13">
    <location>
        <begin position="789"/>
        <end position="803"/>
    </location>
</feature>
<evidence type="ECO:0000259" key="15">
    <source>
        <dbReference type="PROSITE" id="PS50271"/>
    </source>
</evidence>
<evidence type="ECO:0000256" key="11">
    <source>
        <dbReference type="RuleBase" id="RU004187"/>
    </source>
</evidence>
<dbReference type="InterPro" id="IPR047243">
    <property type="entry name" value="RING-H2_BRAP2"/>
</dbReference>
<feature type="region of interest" description="Disordered" evidence="13">
    <location>
        <begin position="780"/>
        <end position="805"/>
    </location>
</feature>
<dbReference type="GO" id="GO:0016887">
    <property type="term" value="F:ATP hydrolysis activity"/>
    <property type="evidence" value="ECO:0007669"/>
    <property type="project" value="InterPro"/>
</dbReference>
<dbReference type="SUPFAM" id="SSF54849">
    <property type="entry name" value="GroEL-intermediate domain like"/>
    <property type="match status" value="1"/>
</dbReference>
<dbReference type="FunFam" id="1.10.560.10:FF:000017">
    <property type="entry name" value="T-complex protein 1 subunit eta"/>
    <property type="match status" value="1"/>
</dbReference>
<dbReference type="InterPro" id="IPR054827">
    <property type="entry name" value="thermosome_alpha"/>
</dbReference>
<dbReference type="SUPFAM" id="SSF48592">
    <property type="entry name" value="GroEL equatorial domain-like"/>
    <property type="match status" value="1"/>
</dbReference>
<comment type="similarity">
    <text evidence="2 11">Belongs to the TCP-1 chaperonin family.</text>
</comment>
<evidence type="ECO:0000256" key="3">
    <source>
        <dbReference type="ARBA" id="ARBA00011531"/>
    </source>
</evidence>
<dbReference type="AlphaFoldDB" id="A0AAD7UC21"/>
<evidence type="ECO:0000256" key="1">
    <source>
        <dbReference type="ARBA" id="ARBA00004496"/>
    </source>
</evidence>
<dbReference type="CDD" id="cd03340">
    <property type="entry name" value="TCP1_eta"/>
    <property type="match status" value="1"/>
</dbReference>
<evidence type="ECO:0000256" key="2">
    <source>
        <dbReference type="ARBA" id="ARBA00008020"/>
    </source>
</evidence>
<comment type="subunit">
    <text evidence="3">Heterooligomeric complex of about 850 to 900 kDa that forms two stacked rings, 12 to 16 nm in diameter.</text>
</comment>
<dbReference type="PROSITE" id="PS50089">
    <property type="entry name" value="ZF_RING_2"/>
    <property type="match status" value="1"/>
</dbReference>
<dbReference type="GO" id="GO:0140662">
    <property type="term" value="F:ATP-dependent protein folding chaperone"/>
    <property type="evidence" value="ECO:0007669"/>
    <property type="project" value="InterPro"/>
</dbReference>
<dbReference type="InterPro" id="IPR053374">
    <property type="entry name" value="TCP-1_chaperonin"/>
</dbReference>